<dbReference type="PANTHER" id="PTHR22093:SF0">
    <property type="entry name" value="LEUKOCYTE RECEPTOR CLUSTER MEMBER 1"/>
    <property type="match status" value="1"/>
</dbReference>
<dbReference type="OrthoDB" id="2159131at2759"/>
<dbReference type="STRING" id="1884261.A0A5C3QC43"/>
<feature type="domain" description="CBF1-interacting co-repressor CIR N-terminal" evidence="2">
    <location>
        <begin position="11"/>
        <end position="47"/>
    </location>
</feature>
<feature type="region of interest" description="Disordered" evidence="1">
    <location>
        <begin position="48"/>
        <end position="90"/>
    </location>
</feature>
<feature type="compositionally biased region" description="Basic and acidic residues" evidence="1">
    <location>
        <begin position="48"/>
        <end position="58"/>
    </location>
</feature>
<dbReference type="InterPro" id="IPR019339">
    <property type="entry name" value="CIR_N_dom"/>
</dbReference>
<feature type="region of interest" description="Disordered" evidence="1">
    <location>
        <begin position="107"/>
        <end position="279"/>
    </location>
</feature>
<proteinExistence type="predicted"/>
<organism evidence="3 4">
    <name type="scientific">Pterulicium gracile</name>
    <dbReference type="NCBI Taxonomy" id="1884261"/>
    <lineage>
        <taxon>Eukaryota</taxon>
        <taxon>Fungi</taxon>
        <taxon>Dikarya</taxon>
        <taxon>Basidiomycota</taxon>
        <taxon>Agaricomycotina</taxon>
        <taxon>Agaricomycetes</taxon>
        <taxon>Agaricomycetidae</taxon>
        <taxon>Agaricales</taxon>
        <taxon>Pleurotineae</taxon>
        <taxon>Pterulaceae</taxon>
        <taxon>Pterulicium</taxon>
    </lineage>
</organism>
<reference evidence="3 4" key="1">
    <citation type="journal article" date="2019" name="Nat. Ecol. Evol.">
        <title>Megaphylogeny resolves global patterns of mushroom evolution.</title>
        <authorList>
            <person name="Varga T."/>
            <person name="Krizsan K."/>
            <person name="Foldi C."/>
            <person name="Dima B."/>
            <person name="Sanchez-Garcia M."/>
            <person name="Sanchez-Ramirez S."/>
            <person name="Szollosi G.J."/>
            <person name="Szarkandi J.G."/>
            <person name="Papp V."/>
            <person name="Albert L."/>
            <person name="Andreopoulos W."/>
            <person name="Angelini C."/>
            <person name="Antonin V."/>
            <person name="Barry K.W."/>
            <person name="Bougher N.L."/>
            <person name="Buchanan P."/>
            <person name="Buyck B."/>
            <person name="Bense V."/>
            <person name="Catcheside P."/>
            <person name="Chovatia M."/>
            <person name="Cooper J."/>
            <person name="Damon W."/>
            <person name="Desjardin D."/>
            <person name="Finy P."/>
            <person name="Geml J."/>
            <person name="Haridas S."/>
            <person name="Hughes K."/>
            <person name="Justo A."/>
            <person name="Karasinski D."/>
            <person name="Kautmanova I."/>
            <person name="Kiss B."/>
            <person name="Kocsube S."/>
            <person name="Kotiranta H."/>
            <person name="LaButti K.M."/>
            <person name="Lechner B.E."/>
            <person name="Liimatainen K."/>
            <person name="Lipzen A."/>
            <person name="Lukacs Z."/>
            <person name="Mihaltcheva S."/>
            <person name="Morgado L.N."/>
            <person name="Niskanen T."/>
            <person name="Noordeloos M.E."/>
            <person name="Ohm R.A."/>
            <person name="Ortiz-Santana B."/>
            <person name="Ovrebo C."/>
            <person name="Racz N."/>
            <person name="Riley R."/>
            <person name="Savchenko A."/>
            <person name="Shiryaev A."/>
            <person name="Soop K."/>
            <person name="Spirin V."/>
            <person name="Szebenyi C."/>
            <person name="Tomsovsky M."/>
            <person name="Tulloss R.E."/>
            <person name="Uehling J."/>
            <person name="Grigoriev I.V."/>
            <person name="Vagvolgyi C."/>
            <person name="Papp T."/>
            <person name="Martin F.M."/>
            <person name="Miettinen O."/>
            <person name="Hibbett D.S."/>
            <person name="Nagy L.G."/>
        </authorList>
    </citation>
    <scope>NUCLEOTIDE SEQUENCE [LARGE SCALE GENOMIC DNA]</scope>
    <source>
        <strain evidence="3 4">CBS 309.79</strain>
    </source>
</reference>
<name>A0A5C3QC43_9AGAR</name>
<keyword evidence="4" id="KW-1185">Reference proteome</keyword>
<dbReference type="AlphaFoldDB" id="A0A5C3QC43"/>
<feature type="compositionally biased region" description="Basic and acidic residues" evidence="1">
    <location>
        <begin position="199"/>
        <end position="213"/>
    </location>
</feature>
<protein>
    <recommendedName>
        <fullName evidence="2">CBF1-interacting co-repressor CIR N-terminal domain-containing protein</fullName>
    </recommendedName>
</protein>
<evidence type="ECO:0000313" key="3">
    <source>
        <dbReference type="EMBL" id="TFK99635.1"/>
    </source>
</evidence>
<feature type="compositionally biased region" description="Basic and acidic residues" evidence="1">
    <location>
        <begin position="139"/>
        <end position="165"/>
    </location>
</feature>
<dbReference type="Proteomes" id="UP000305067">
    <property type="component" value="Unassembled WGS sequence"/>
</dbReference>
<evidence type="ECO:0000256" key="1">
    <source>
        <dbReference type="SAM" id="MobiDB-lite"/>
    </source>
</evidence>
<evidence type="ECO:0000313" key="4">
    <source>
        <dbReference type="Proteomes" id="UP000305067"/>
    </source>
</evidence>
<dbReference type="InterPro" id="IPR039875">
    <property type="entry name" value="LENG1-like"/>
</dbReference>
<feature type="compositionally biased region" description="Polar residues" evidence="1">
    <location>
        <begin position="166"/>
        <end position="175"/>
    </location>
</feature>
<feature type="compositionally biased region" description="Basic and acidic residues" evidence="1">
    <location>
        <begin position="243"/>
        <end position="257"/>
    </location>
</feature>
<dbReference type="PANTHER" id="PTHR22093">
    <property type="entry name" value="LEUKOCYTE RECEPTOR CLUSTER LRC MEMBER 1"/>
    <property type="match status" value="1"/>
</dbReference>
<dbReference type="EMBL" id="ML178832">
    <property type="protein sequence ID" value="TFK99635.1"/>
    <property type="molecule type" value="Genomic_DNA"/>
</dbReference>
<evidence type="ECO:0000259" key="2">
    <source>
        <dbReference type="SMART" id="SM01083"/>
    </source>
</evidence>
<accession>A0A5C3QC43</accession>
<sequence>MGRLVIAHHKSYHPYRRDNIDRVRRDEEEAKIKEAKEEGRLMLADSEARIDRLRDRAGASKSRKGKERATEDSALEASRSMQPPAMLSSGGHINLFEDIEQNAITTAVRASRTKKDEITEDERGVRLAPTQKDLNPWYTEKHAKLIDPDKPDDKQRRDMARKSTHDPLTSITKQLVSRSSSTVDRRSHPPRVASSTDPRQARMSRESSERERALALIQRKRRDAEGSETPSTVYNTPGYADMYNRRDVEAAHRDRGDYRHRKWDDDDDRSSRRRSSGGR</sequence>
<feature type="compositionally biased region" description="Basic and acidic residues" evidence="1">
    <location>
        <begin position="113"/>
        <end position="125"/>
    </location>
</feature>
<dbReference type="SMART" id="SM01083">
    <property type="entry name" value="Cir_N"/>
    <property type="match status" value="1"/>
</dbReference>
<gene>
    <name evidence="3" type="ORF">BDV98DRAFT_510316</name>
</gene>